<name>A0A1R1WZ95_9FUNG</name>
<keyword evidence="2" id="KW-0547">Nucleotide-binding</keyword>
<evidence type="ECO:0000259" key="5">
    <source>
        <dbReference type="Pfam" id="PF04263"/>
    </source>
</evidence>
<keyword evidence="3 6" id="KW-0418">Kinase</keyword>
<reference evidence="7" key="1">
    <citation type="submission" date="2017-01" db="EMBL/GenBank/DDBJ databases">
        <authorList>
            <person name="Wang Y."/>
            <person name="White M."/>
            <person name="Kvist S."/>
            <person name="Moncalvo J.-M."/>
        </authorList>
    </citation>
    <scope>NUCLEOTIDE SEQUENCE [LARGE SCALE GENOMIC DNA]</scope>
    <source>
        <strain evidence="7">ID-206-W2</strain>
    </source>
</reference>
<proteinExistence type="predicted"/>
<comment type="caution">
    <text evidence="6">The sequence shown here is derived from an EMBL/GenBank/DDBJ whole genome shotgun (WGS) entry which is preliminary data.</text>
</comment>
<keyword evidence="7" id="KW-1185">Reference proteome</keyword>
<dbReference type="GO" id="GO:0016301">
    <property type="term" value="F:kinase activity"/>
    <property type="evidence" value="ECO:0007669"/>
    <property type="project" value="UniProtKB-KW"/>
</dbReference>
<accession>A0A1R1WZ95</accession>
<dbReference type="InterPro" id="IPR036759">
    <property type="entry name" value="TPK_catalytic_sf"/>
</dbReference>
<dbReference type="Pfam" id="PF04263">
    <property type="entry name" value="TPK_catalytic"/>
    <property type="match status" value="1"/>
</dbReference>
<evidence type="ECO:0000256" key="2">
    <source>
        <dbReference type="ARBA" id="ARBA00022741"/>
    </source>
</evidence>
<protein>
    <submittedName>
        <fullName evidence="6">Thiamine pyrophosphokinase</fullName>
    </submittedName>
</protein>
<sequence>MDSKVHEFNPSRLIGNILANNGSEERVALLILNYSLEKLDYKIFKRLWDNCKIRLCADGAGNRLFKYGDLNNCLERNLPTAIVGDLDSLNEESHDYYSGKV</sequence>
<dbReference type="AlphaFoldDB" id="A0A1R1WZ95"/>
<dbReference type="Proteomes" id="UP000187429">
    <property type="component" value="Unassembled WGS sequence"/>
</dbReference>
<dbReference type="EMBL" id="LSSM01007597">
    <property type="protein sequence ID" value="OMJ07684.1"/>
    <property type="molecule type" value="Genomic_DNA"/>
</dbReference>
<dbReference type="GO" id="GO:0004788">
    <property type="term" value="F:thiamine diphosphokinase activity"/>
    <property type="evidence" value="ECO:0007669"/>
    <property type="project" value="InterPro"/>
</dbReference>
<keyword evidence="4" id="KW-0067">ATP-binding</keyword>
<feature type="domain" description="Thiamin pyrophosphokinase catalytic" evidence="5">
    <location>
        <begin position="44"/>
        <end position="99"/>
    </location>
</feature>
<evidence type="ECO:0000256" key="1">
    <source>
        <dbReference type="ARBA" id="ARBA00022679"/>
    </source>
</evidence>
<dbReference type="GO" id="GO:0005524">
    <property type="term" value="F:ATP binding"/>
    <property type="evidence" value="ECO:0007669"/>
    <property type="project" value="UniProtKB-KW"/>
</dbReference>
<evidence type="ECO:0000256" key="3">
    <source>
        <dbReference type="ARBA" id="ARBA00022777"/>
    </source>
</evidence>
<dbReference type="Gene3D" id="3.40.50.10240">
    <property type="entry name" value="Thiamin pyrophosphokinase, catalytic domain"/>
    <property type="match status" value="1"/>
</dbReference>
<dbReference type="OrthoDB" id="25149at2759"/>
<keyword evidence="1" id="KW-0808">Transferase</keyword>
<dbReference type="InterPro" id="IPR007371">
    <property type="entry name" value="TPK_catalytic"/>
</dbReference>
<organism evidence="6 7">
    <name type="scientific">Smittium culicis</name>
    <dbReference type="NCBI Taxonomy" id="133412"/>
    <lineage>
        <taxon>Eukaryota</taxon>
        <taxon>Fungi</taxon>
        <taxon>Fungi incertae sedis</taxon>
        <taxon>Zoopagomycota</taxon>
        <taxon>Kickxellomycotina</taxon>
        <taxon>Harpellomycetes</taxon>
        <taxon>Harpellales</taxon>
        <taxon>Legeriomycetaceae</taxon>
        <taxon>Smittium</taxon>
    </lineage>
</organism>
<evidence type="ECO:0000313" key="7">
    <source>
        <dbReference type="Proteomes" id="UP000187429"/>
    </source>
</evidence>
<dbReference type="SUPFAM" id="SSF63999">
    <property type="entry name" value="Thiamin pyrophosphokinase, catalytic domain"/>
    <property type="match status" value="1"/>
</dbReference>
<gene>
    <name evidence="6" type="ORF">AYI69_g11364</name>
</gene>
<evidence type="ECO:0000256" key="4">
    <source>
        <dbReference type="ARBA" id="ARBA00022840"/>
    </source>
</evidence>
<dbReference type="GO" id="GO:0009229">
    <property type="term" value="P:thiamine diphosphate biosynthetic process"/>
    <property type="evidence" value="ECO:0007669"/>
    <property type="project" value="InterPro"/>
</dbReference>
<evidence type="ECO:0000313" key="6">
    <source>
        <dbReference type="EMBL" id="OMJ07684.1"/>
    </source>
</evidence>